<name>A0AAV3X8X9_9CYAN</name>
<accession>A0AAV3X8X9</accession>
<dbReference type="EMBL" id="BLAY01000005">
    <property type="protein sequence ID" value="GET35817.1"/>
    <property type="molecule type" value="Genomic_DNA"/>
</dbReference>
<proteinExistence type="predicted"/>
<keyword evidence="2" id="KW-1185">Reference proteome</keyword>
<protein>
    <submittedName>
        <fullName evidence="1">Uncharacterized protein</fullName>
    </submittedName>
</protein>
<organism evidence="1 2">
    <name type="scientific">Microseira wollei NIES-4236</name>
    <dbReference type="NCBI Taxonomy" id="2530354"/>
    <lineage>
        <taxon>Bacteria</taxon>
        <taxon>Bacillati</taxon>
        <taxon>Cyanobacteriota</taxon>
        <taxon>Cyanophyceae</taxon>
        <taxon>Oscillatoriophycideae</taxon>
        <taxon>Aerosakkonematales</taxon>
        <taxon>Aerosakkonemataceae</taxon>
        <taxon>Microseira</taxon>
    </lineage>
</organism>
<sequence length="70" mass="7726">MGVIGKNGSGKSTISHVLEVFQSISRVTNRVRDLVKSKDFARGRSDVPIRFELEVLLDATGHDMIDNPSK</sequence>
<gene>
    <name evidence="1" type="ORF">MiSe_05630</name>
</gene>
<reference evidence="1" key="1">
    <citation type="submission" date="2019-10" db="EMBL/GenBank/DDBJ databases">
        <title>Draft genome sequece of Microseira wollei NIES-4236.</title>
        <authorList>
            <person name="Yamaguchi H."/>
            <person name="Suzuki S."/>
            <person name="Kawachi M."/>
        </authorList>
    </citation>
    <scope>NUCLEOTIDE SEQUENCE</scope>
    <source>
        <strain evidence="1">NIES-4236</strain>
    </source>
</reference>
<comment type="caution">
    <text evidence="1">The sequence shown here is derived from an EMBL/GenBank/DDBJ whole genome shotgun (WGS) entry which is preliminary data.</text>
</comment>
<dbReference type="Proteomes" id="UP001050975">
    <property type="component" value="Unassembled WGS sequence"/>
</dbReference>
<evidence type="ECO:0000313" key="1">
    <source>
        <dbReference type="EMBL" id="GET35817.1"/>
    </source>
</evidence>
<dbReference type="AlphaFoldDB" id="A0AAV3X8X9"/>
<evidence type="ECO:0000313" key="2">
    <source>
        <dbReference type="Proteomes" id="UP001050975"/>
    </source>
</evidence>